<accession>A0A8X6G614</accession>
<dbReference type="AlphaFoldDB" id="A0A8X6G614"/>
<keyword evidence="5" id="KW-0539">Nucleus</keyword>
<name>A0A8X6G614_TRICU</name>
<evidence type="ECO:0000313" key="6">
    <source>
        <dbReference type="EMBL" id="GFQ75073.1"/>
    </source>
</evidence>
<dbReference type="GO" id="GO:0006351">
    <property type="term" value="P:DNA-templated transcription"/>
    <property type="evidence" value="ECO:0007669"/>
    <property type="project" value="InterPro"/>
</dbReference>
<comment type="similarity">
    <text evidence="2">Belongs to the eukaryotic RPA49/POLR1E RNA polymerase subunit family.</text>
</comment>
<keyword evidence="3" id="KW-0240">DNA-directed RNA polymerase</keyword>
<evidence type="ECO:0000256" key="2">
    <source>
        <dbReference type="ARBA" id="ARBA00009430"/>
    </source>
</evidence>
<dbReference type="EMBL" id="BMAO01001661">
    <property type="protein sequence ID" value="GFQ75073.1"/>
    <property type="molecule type" value="Genomic_DNA"/>
</dbReference>
<evidence type="ECO:0000256" key="3">
    <source>
        <dbReference type="ARBA" id="ARBA00022478"/>
    </source>
</evidence>
<dbReference type="PANTHER" id="PTHR14440">
    <property type="entry name" value="DNA-DIRECTED RNA POLYMERASE I SUBUNIT RPA49"/>
    <property type="match status" value="1"/>
</dbReference>
<dbReference type="InterPro" id="IPR009668">
    <property type="entry name" value="RNA_pol-assoc_fac_A49-like"/>
</dbReference>
<dbReference type="GO" id="GO:0000428">
    <property type="term" value="C:DNA-directed RNA polymerase complex"/>
    <property type="evidence" value="ECO:0007669"/>
    <property type="project" value="UniProtKB-KW"/>
</dbReference>
<protein>
    <submittedName>
        <fullName evidence="6">Polr1e</fullName>
    </submittedName>
</protein>
<keyword evidence="7" id="KW-1185">Reference proteome</keyword>
<comment type="caution">
    <text evidence="6">The sequence shown here is derived from an EMBL/GenBank/DDBJ whole genome shotgun (WGS) entry which is preliminary data.</text>
</comment>
<dbReference type="GO" id="GO:0003677">
    <property type="term" value="F:DNA binding"/>
    <property type="evidence" value="ECO:0007669"/>
    <property type="project" value="InterPro"/>
</dbReference>
<dbReference type="GO" id="GO:0005730">
    <property type="term" value="C:nucleolus"/>
    <property type="evidence" value="ECO:0007669"/>
    <property type="project" value="UniProtKB-SubCell"/>
</dbReference>
<keyword evidence="4" id="KW-0804">Transcription</keyword>
<gene>
    <name evidence="6" type="primary">NCL1_17547</name>
    <name evidence="6" type="ORF">TNCT_337261</name>
</gene>
<dbReference type="OrthoDB" id="277398at2759"/>
<organism evidence="6 7">
    <name type="scientific">Trichonephila clavata</name>
    <name type="common">Joro spider</name>
    <name type="synonym">Nephila clavata</name>
    <dbReference type="NCBI Taxonomy" id="2740835"/>
    <lineage>
        <taxon>Eukaryota</taxon>
        <taxon>Metazoa</taxon>
        <taxon>Ecdysozoa</taxon>
        <taxon>Arthropoda</taxon>
        <taxon>Chelicerata</taxon>
        <taxon>Arachnida</taxon>
        <taxon>Araneae</taxon>
        <taxon>Araneomorphae</taxon>
        <taxon>Entelegynae</taxon>
        <taxon>Araneoidea</taxon>
        <taxon>Nephilidae</taxon>
        <taxon>Trichonephila</taxon>
    </lineage>
</organism>
<dbReference type="Pfam" id="PF06870">
    <property type="entry name" value="RNA_pol_I_A49"/>
    <property type="match status" value="1"/>
</dbReference>
<proteinExistence type="inferred from homology"/>
<reference evidence="6" key="1">
    <citation type="submission" date="2020-07" db="EMBL/GenBank/DDBJ databases">
        <title>Multicomponent nature underlies the extraordinary mechanical properties of spider dragline silk.</title>
        <authorList>
            <person name="Kono N."/>
            <person name="Nakamura H."/>
            <person name="Mori M."/>
            <person name="Yoshida Y."/>
            <person name="Ohtoshi R."/>
            <person name="Malay A.D."/>
            <person name="Moran D.A.P."/>
            <person name="Tomita M."/>
            <person name="Numata K."/>
            <person name="Arakawa K."/>
        </authorList>
    </citation>
    <scope>NUCLEOTIDE SEQUENCE</scope>
</reference>
<sequence>MDENKLKFSPTILPVGVQFPVYLVEFSNANIKFQKKMSIKFQSYKCSLNTLARPKKILVASNNVLQYAGSNYEGTVSKISSSFFRLKVGVYNKTTHKFKIYDVDFFRLKPLLKCHFDLTATEESLNTRNNDLALTFGTKNRKKTIKSRSEFESTSYYSMQSVISSQIPRNSLEAIVEESKQESEIIPSQNIEAKSVEEIYNIYDIISKEEYSSLDSEANIFINVSHEDLQHWKSETRFCNFIIHYLEMKFHSISPHIAKLLQYLHFMIIMLKTTYKDLRKKDPFPNIPQPYKKSLTDRYLVNRAMPQKQKDKLSAHAMVLALILNNYRIDGKIWASSTHIPMTRIVLVAYLLGCHVHNKRNEGTKSIELKLPLYKYEPKGKKR</sequence>
<dbReference type="Proteomes" id="UP000887116">
    <property type="component" value="Unassembled WGS sequence"/>
</dbReference>
<evidence type="ECO:0000256" key="1">
    <source>
        <dbReference type="ARBA" id="ARBA00004604"/>
    </source>
</evidence>
<evidence type="ECO:0000256" key="4">
    <source>
        <dbReference type="ARBA" id="ARBA00023163"/>
    </source>
</evidence>
<comment type="subcellular location">
    <subcellularLocation>
        <location evidence="1">Nucleus</location>
        <location evidence="1">Nucleolus</location>
    </subcellularLocation>
</comment>
<evidence type="ECO:0000313" key="7">
    <source>
        <dbReference type="Proteomes" id="UP000887116"/>
    </source>
</evidence>
<evidence type="ECO:0000256" key="5">
    <source>
        <dbReference type="ARBA" id="ARBA00023242"/>
    </source>
</evidence>